<name>A0A9W5B762_9HYPH</name>
<organism evidence="1 2">
    <name type="scientific">Agrobacterium genomosp. 2 str. CFBP 5494</name>
    <dbReference type="NCBI Taxonomy" id="1183436"/>
    <lineage>
        <taxon>Bacteria</taxon>
        <taxon>Pseudomonadati</taxon>
        <taxon>Pseudomonadota</taxon>
        <taxon>Alphaproteobacteria</taxon>
        <taxon>Hyphomicrobiales</taxon>
        <taxon>Rhizobiaceae</taxon>
        <taxon>Rhizobium/Agrobacterium group</taxon>
        <taxon>Agrobacterium</taxon>
        <taxon>Agrobacterium tumefaciens complex</taxon>
    </lineage>
</organism>
<gene>
    <name evidence="1" type="primary">traD</name>
    <name evidence="1" type="ORF">AGR2A_pa60174</name>
</gene>
<reference evidence="1 2" key="1">
    <citation type="submission" date="2016-01" db="EMBL/GenBank/DDBJ databases">
        <authorList>
            <person name="Regsiter A."/>
            <person name="william w."/>
        </authorList>
    </citation>
    <scope>NUCLEOTIDE SEQUENCE [LARGE SCALE GENOMIC DNA]</scope>
    <source>
        <strain evidence="1 2">CFBP 5494</strain>
    </source>
</reference>
<evidence type="ECO:0000313" key="1">
    <source>
        <dbReference type="EMBL" id="CUX02898.1"/>
    </source>
</evidence>
<dbReference type="Proteomes" id="UP000191933">
    <property type="component" value="Unassembled WGS sequence"/>
</dbReference>
<dbReference type="AlphaFoldDB" id="A0A9W5B762"/>
<protein>
    <submittedName>
        <fullName evidence="1">Conjugal transfer protein, TraD family</fullName>
    </submittedName>
</protein>
<dbReference type="InterPro" id="IPR009444">
    <property type="entry name" value="Conjugal_tfr_TraD_a-type"/>
</dbReference>
<accession>A0A9W5B762</accession>
<proteinExistence type="predicted"/>
<keyword evidence="2" id="KW-1185">Reference proteome</keyword>
<dbReference type="Pfam" id="PF06412">
    <property type="entry name" value="TraD"/>
    <property type="match status" value="1"/>
</dbReference>
<dbReference type="EMBL" id="FBVY01000044">
    <property type="protein sequence ID" value="CUX02898.1"/>
    <property type="molecule type" value="Genomic_DNA"/>
</dbReference>
<evidence type="ECO:0000313" key="2">
    <source>
        <dbReference type="Proteomes" id="UP000191933"/>
    </source>
</evidence>
<comment type="caution">
    <text evidence="1">The sequence shown here is derived from an EMBL/GenBank/DDBJ whole genome shotgun (WGS) entry which is preliminary data.</text>
</comment>
<sequence length="88" mass="9899">MAGLERKRRFLMTADRKREARERFLLGGIVVRAGLSNADRAFLLGGLLEMKRLVPGTPEHRRLCDIGELAFRAAAFDGGLERFEKAPE</sequence>